<dbReference type="Proteomes" id="UP000269265">
    <property type="component" value="Unassembled WGS sequence"/>
</dbReference>
<evidence type="ECO:0000313" key="5">
    <source>
        <dbReference type="Proteomes" id="UP000269265"/>
    </source>
</evidence>
<sequence length="157" mass="16550">MTSFTDDDTAHMQAAIHASRQAVALGNMPFGATLVKDGQRLQVSRNEQVTSGDCMAHAEVVAVRDAVRVHGRAALRGATMYASGEPCAMCCGAMFWAGITRVVYAATLDDIILSLGDPTLAMSSKQLLATASPTVQVEGPLLREPAARVLQDFAQGT</sequence>
<dbReference type="RefSeq" id="WP_125242806.1">
    <property type="nucleotide sequence ID" value="NZ_RSED01000005.1"/>
</dbReference>
<proteinExistence type="predicted"/>
<dbReference type="SUPFAM" id="SSF53927">
    <property type="entry name" value="Cytidine deaminase-like"/>
    <property type="match status" value="1"/>
</dbReference>
<dbReference type="PANTHER" id="PTHR11079:SF162">
    <property type="entry name" value="RIBOFLAVIN BIOSYNTHESIS PROTEIN PYRD, CHLOROPLASTIC"/>
    <property type="match status" value="1"/>
</dbReference>
<keyword evidence="5" id="KW-1185">Reference proteome</keyword>
<dbReference type="InterPro" id="IPR016192">
    <property type="entry name" value="APOBEC/CMP_deaminase_Zn-bd"/>
</dbReference>
<evidence type="ECO:0000256" key="2">
    <source>
        <dbReference type="ARBA" id="ARBA00022833"/>
    </source>
</evidence>
<dbReference type="GO" id="GO:0016787">
    <property type="term" value="F:hydrolase activity"/>
    <property type="evidence" value="ECO:0007669"/>
    <property type="project" value="InterPro"/>
</dbReference>
<accession>A0A3R8T329</accession>
<reference evidence="4 5" key="1">
    <citation type="submission" date="2018-12" db="EMBL/GenBank/DDBJ databases">
        <title>The whole draft genome of Aquabacterium sp. SJQ9.</title>
        <authorList>
            <person name="Sun L."/>
            <person name="Gao X."/>
            <person name="Chen W."/>
            <person name="Huang K."/>
        </authorList>
    </citation>
    <scope>NUCLEOTIDE SEQUENCE [LARGE SCALE GENOMIC DNA]</scope>
    <source>
        <strain evidence="4 5">SJQ9</strain>
    </source>
</reference>
<organism evidence="4 5">
    <name type="scientific">Aquabacterium soli</name>
    <dbReference type="NCBI Taxonomy" id="2493092"/>
    <lineage>
        <taxon>Bacteria</taxon>
        <taxon>Pseudomonadati</taxon>
        <taxon>Pseudomonadota</taxon>
        <taxon>Betaproteobacteria</taxon>
        <taxon>Burkholderiales</taxon>
        <taxon>Aquabacterium</taxon>
    </lineage>
</organism>
<dbReference type="OrthoDB" id="9802676at2"/>
<dbReference type="InterPro" id="IPR016193">
    <property type="entry name" value="Cytidine_deaminase-like"/>
</dbReference>
<feature type="domain" description="CMP/dCMP-type deaminase" evidence="3">
    <location>
        <begin position="6"/>
        <end position="127"/>
    </location>
</feature>
<dbReference type="PANTHER" id="PTHR11079">
    <property type="entry name" value="CYTOSINE DEAMINASE FAMILY MEMBER"/>
    <property type="match status" value="1"/>
</dbReference>
<name>A0A3R8T329_9BURK</name>
<evidence type="ECO:0000313" key="4">
    <source>
        <dbReference type="EMBL" id="RRS04988.1"/>
    </source>
</evidence>
<keyword evidence="1" id="KW-0479">Metal-binding</keyword>
<keyword evidence="2" id="KW-0862">Zinc</keyword>
<gene>
    <name evidence="4" type="ORF">EIP75_08450</name>
</gene>
<comment type="caution">
    <text evidence="4">The sequence shown here is derived from an EMBL/GenBank/DDBJ whole genome shotgun (WGS) entry which is preliminary data.</text>
</comment>
<evidence type="ECO:0000259" key="3">
    <source>
        <dbReference type="PROSITE" id="PS51747"/>
    </source>
</evidence>
<dbReference type="Pfam" id="PF00383">
    <property type="entry name" value="dCMP_cyt_deam_1"/>
    <property type="match status" value="1"/>
</dbReference>
<dbReference type="PROSITE" id="PS51747">
    <property type="entry name" value="CYT_DCMP_DEAMINASES_2"/>
    <property type="match status" value="1"/>
</dbReference>
<evidence type="ECO:0000256" key="1">
    <source>
        <dbReference type="ARBA" id="ARBA00022723"/>
    </source>
</evidence>
<dbReference type="EMBL" id="RSED01000005">
    <property type="protein sequence ID" value="RRS04988.1"/>
    <property type="molecule type" value="Genomic_DNA"/>
</dbReference>
<dbReference type="Gene3D" id="3.40.140.10">
    <property type="entry name" value="Cytidine Deaminase, domain 2"/>
    <property type="match status" value="1"/>
</dbReference>
<dbReference type="InterPro" id="IPR002125">
    <property type="entry name" value="CMP_dCMP_dom"/>
</dbReference>
<dbReference type="GO" id="GO:0008270">
    <property type="term" value="F:zinc ion binding"/>
    <property type="evidence" value="ECO:0007669"/>
    <property type="project" value="InterPro"/>
</dbReference>
<protein>
    <submittedName>
        <fullName evidence="4">Nucleoside deaminase</fullName>
    </submittedName>
</protein>
<dbReference type="AlphaFoldDB" id="A0A3R8T329"/>
<dbReference type="PROSITE" id="PS00903">
    <property type="entry name" value="CYT_DCMP_DEAMINASES_1"/>
    <property type="match status" value="1"/>
</dbReference>
<dbReference type="CDD" id="cd01285">
    <property type="entry name" value="nucleoside_deaminase"/>
    <property type="match status" value="1"/>
</dbReference>